<proteinExistence type="predicted"/>
<feature type="non-terminal residue" evidence="1">
    <location>
        <position position="1"/>
    </location>
</feature>
<organism evidence="1 2">
    <name type="scientific">Trema orientale</name>
    <name type="common">Charcoal tree</name>
    <name type="synonym">Celtis orientalis</name>
    <dbReference type="NCBI Taxonomy" id="63057"/>
    <lineage>
        <taxon>Eukaryota</taxon>
        <taxon>Viridiplantae</taxon>
        <taxon>Streptophyta</taxon>
        <taxon>Embryophyta</taxon>
        <taxon>Tracheophyta</taxon>
        <taxon>Spermatophyta</taxon>
        <taxon>Magnoliopsida</taxon>
        <taxon>eudicotyledons</taxon>
        <taxon>Gunneridae</taxon>
        <taxon>Pentapetalae</taxon>
        <taxon>rosids</taxon>
        <taxon>fabids</taxon>
        <taxon>Rosales</taxon>
        <taxon>Cannabaceae</taxon>
        <taxon>Trema</taxon>
    </lineage>
</organism>
<keyword evidence="2" id="KW-1185">Reference proteome</keyword>
<dbReference type="InParanoid" id="A0A2P5EA11"/>
<evidence type="ECO:0000313" key="2">
    <source>
        <dbReference type="Proteomes" id="UP000237000"/>
    </source>
</evidence>
<accession>A0A2P5EA11</accession>
<evidence type="ECO:0000313" key="1">
    <source>
        <dbReference type="EMBL" id="PON82395.1"/>
    </source>
</evidence>
<protein>
    <submittedName>
        <fullName evidence="1">Uncharacterized protein</fullName>
    </submittedName>
</protein>
<gene>
    <name evidence="1" type="ORF">TorRG33x02_217630</name>
</gene>
<dbReference type="EMBL" id="JXTC01000195">
    <property type="protein sequence ID" value="PON82395.1"/>
    <property type="molecule type" value="Genomic_DNA"/>
</dbReference>
<sequence length="79" mass="9031">ISSDCHQEGSSRSQPNPSLTINCKILKYSRAGFALFHNFAQRSFVAEYQNPRRPHILGQSLVKVDWSDNTNLQLKLQRS</sequence>
<dbReference type="Proteomes" id="UP000237000">
    <property type="component" value="Unassembled WGS sequence"/>
</dbReference>
<dbReference type="AlphaFoldDB" id="A0A2P5EA11"/>
<reference evidence="2" key="1">
    <citation type="submission" date="2016-06" db="EMBL/GenBank/DDBJ databases">
        <title>Parallel loss of symbiosis genes in relatives of nitrogen-fixing non-legume Parasponia.</title>
        <authorList>
            <person name="Van Velzen R."/>
            <person name="Holmer R."/>
            <person name="Bu F."/>
            <person name="Rutten L."/>
            <person name="Van Zeijl A."/>
            <person name="Liu W."/>
            <person name="Santuari L."/>
            <person name="Cao Q."/>
            <person name="Sharma T."/>
            <person name="Shen D."/>
            <person name="Roswanjaya Y."/>
            <person name="Wardhani T."/>
            <person name="Kalhor M.S."/>
            <person name="Jansen J."/>
            <person name="Van den Hoogen J."/>
            <person name="Gungor B."/>
            <person name="Hartog M."/>
            <person name="Hontelez J."/>
            <person name="Verver J."/>
            <person name="Yang W.-C."/>
            <person name="Schijlen E."/>
            <person name="Repin R."/>
            <person name="Schilthuizen M."/>
            <person name="Schranz E."/>
            <person name="Heidstra R."/>
            <person name="Miyata K."/>
            <person name="Fedorova E."/>
            <person name="Kohlen W."/>
            <person name="Bisseling T."/>
            <person name="Smit S."/>
            <person name="Geurts R."/>
        </authorList>
    </citation>
    <scope>NUCLEOTIDE SEQUENCE [LARGE SCALE GENOMIC DNA]</scope>
    <source>
        <strain evidence="2">cv. RG33-2</strain>
    </source>
</reference>
<comment type="caution">
    <text evidence="1">The sequence shown here is derived from an EMBL/GenBank/DDBJ whole genome shotgun (WGS) entry which is preliminary data.</text>
</comment>
<name>A0A2P5EA11_TREOI</name>
<feature type="non-terminal residue" evidence="1">
    <location>
        <position position="79"/>
    </location>
</feature>